<protein>
    <submittedName>
        <fullName evidence="2">FHA domain-containing protein</fullName>
    </submittedName>
</protein>
<organism evidence="2 3">
    <name type="scientific">Fusobacterium periodonticum 1_1_41FAA</name>
    <dbReference type="NCBI Taxonomy" id="469621"/>
    <lineage>
        <taxon>Bacteria</taxon>
        <taxon>Fusobacteriati</taxon>
        <taxon>Fusobacteriota</taxon>
        <taxon>Fusobacteriia</taxon>
        <taxon>Fusobacteriales</taxon>
        <taxon>Fusobacteriaceae</taxon>
        <taxon>Fusobacterium</taxon>
    </lineage>
</organism>
<dbReference type="Proteomes" id="UP000003964">
    <property type="component" value="Unassembled WGS sequence"/>
</dbReference>
<proteinExistence type="predicted"/>
<accession>D6LF56</accession>
<dbReference type="CDD" id="cd00060">
    <property type="entry name" value="FHA"/>
    <property type="match status" value="1"/>
</dbReference>
<sequence length="196" mass="22598">MTRECEICGSEIEDTDKECPICSPKKDEKVIKNEKKKMIARCVESGYETEIDEDAEKFYCEECGFEHRINGDDFIKIPIGEEIKEETVVEKEQVEEALYLIFKKNEKEVIKVSKTGGIIGRDGDYGSDLFTKYSMLTVSRQHIKIEHNKIGDWIVWHLGTNDTEINGEKMLPNSPKILKNNDEITLAKISFRVEIK</sequence>
<dbReference type="EMBL" id="GG770381">
    <property type="protein sequence ID" value="EFG28791.2"/>
    <property type="molecule type" value="Genomic_DNA"/>
</dbReference>
<dbReference type="Gene3D" id="2.60.200.20">
    <property type="match status" value="1"/>
</dbReference>
<dbReference type="InterPro" id="IPR000253">
    <property type="entry name" value="FHA_dom"/>
</dbReference>
<evidence type="ECO:0000313" key="2">
    <source>
        <dbReference type="EMBL" id="EFG28791.2"/>
    </source>
</evidence>
<feature type="domain" description="FHA" evidence="1">
    <location>
        <begin position="117"/>
        <end position="170"/>
    </location>
</feature>
<dbReference type="AlphaFoldDB" id="D6LF56"/>
<reference evidence="2 3" key="1">
    <citation type="submission" date="2010-03" db="EMBL/GenBank/DDBJ databases">
        <title>The Genome Sequence of Fusobacterium sp. 1_1_41FAA.</title>
        <authorList>
            <consortium name="The Broad Institute Genome Sequencing Platform"/>
            <person name="Ward D."/>
            <person name="Earl A."/>
            <person name="Feldgarden M."/>
            <person name="Gevers D."/>
            <person name="Young S.K."/>
            <person name="Zeng Q."/>
            <person name="Koehrsen M."/>
            <person name="Alvarado L."/>
            <person name="Berlin A."/>
            <person name="Borenstein D."/>
            <person name="Chapman S."/>
            <person name="Chen Z."/>
            <person name="Engels R."/>
            <person name="Freedman E."/>
            <person name="Gellesch M."/>
            <person name="Goldberg J."/>
            <person name="Griggs A."/>
            <person name="Gujja S."/>
            <person name="Heilman E."/>
            <person name="Heiman D."/>
            <person name="Hepburn T."/>
            <person name="Howarth C."/>
            <person name="Jen D."/>
            <person name="Larson L."/>
            <person name="Mehta T."/>
            <person name="Park D."/>
            <person name="Pearson M."/>
            <person name="Richards J."/>
            <person name="Roberts A."/>
            <person name="Saif S."/>
            <person name="Shea T."/>
            <person name="Shenoy N."/>
            <person name="Sisk P."/>
            <person name="Stolte C."/>
            <person name="Sykes S."/>
            <person name="Walk T."/>
            <person name="White J."/>
            <person name="Yandava C."/>
            <person name="Strauss J.C."/>
            <person name="Ambrose C.E."/>
            <person name="Allen-Vercoe E."/>
            <person name="Haas B."/>
            <person name="Henn M.R."/>
            <person name="Nusbaum C."/>
            <person name="Birren B."/>
        </authorList>
    </citation>
    <scope>NUCLEOTIDE SEQUENCE [LARGE SCALE GENOMIC DNA]</scope>
    <source>
        <strain evidence="2 3">1_1_41FAA</strain>
    </source>
</reference>
<evidence type="ECO:0000313" key="3">
    <source>
        <dbReference type="Proteomes" id="UP000003964"/>
    </source>
</evidence>
<dbReference type="InterPro" id="IPR008984">
    <property type="entry name" value="SMAD_FHA_dom_sf"/>
</dbReference>
<dbReference type="PROSITE" id="PS50006">
    <property type="entry name" value="FHA_DOMAIN"/>
    <property type="match status" value="1"/>
</dbReference>
<dbReference type="Pfam" id="PF00498">
    <property type="entry name" value="FHA"/>
    <property type="match status" value="1"/>
</dbReference>
<dbReference type="RefSeq" id="WP_008820358.1">
    <property type="nucleotide sequence ID" value="NZ_GG770381.1"/>
</dbReference>
<dbReference type="SUPFAM" id="SSF49879">
    <property type="entry name" value="SMAD/FHA domain"/>
    <property type="match status" value="1"/>
</dbReference>
<name>D6LF56_9FUSO</name>
<gene>
    <name evidence="2" type="ORF">HMPREF0400_00344</name>
</gene>
<evidence type="ECO:0000259" key="1">
    <source>
        <dbReference type="PROSITE" id="PS50006"/>
    </source>
</evidence>